<evidence type="ECO:0000313" key="2">
    <source>
        <dbReference type="Proteomes" id="UP000284495"/>
    </source>
</evidence>
<proteinExistence type="predicted"/>
<gene>
    <name evidence="1" type="ORF">DW027_28500</name>
</gene>
<dbReference type="AlphaFoldDB" id="A0A415JVJ1"/>
<reference evidence="1 2" key="1">
    <citation type="submission" date="2018-08" db="EMBL/GenBank/DDBJ databases">
        <title>A genome reference for cultivated species of the human gut microbiota.</title>
        <authorList>
            <person name="Zou Y."/>
            <person name="Xue W."/>
            <person name="Luo G."/>
        </authorList>
    </citation>
    <scope>NUCLEOTIDE SEQUENCE [LARGE SCALE GENOMIC DNA]</scope>
    <source>
        <strain evidence="1 2">AF38-2</strain>
    </source>
</reference>
<accession>A0A415JVJ1</accession>
<organism evidence="1 2">
    <name type="scientific">Bacteroides xylanisolvens</name>
    <dbReference type="NCBI Taxonomy" id="371601"/>
    <lineage>
        <taxon>Bacteria</taxon>
        <taxon>Pseudomonadati</taxon>
        <taxon>Bacteroidota</taxon>
        <taxon>Bacteroidia</taxon>
        <taxon>Bacteroidales</taxon>
        <taxon>Bacteroidaceae</taxon>
        <taxon>Bacteroides</taxon>
    </lineage>
</organism>
<protein>
    <submittedName>
        <fullName evidence="1">Uncharacterized protein</fullName>
    </submittedName>
</protein>
<dbReference type="EMBL" id="QROO01000111">
    <property type="protein sequence ID" value="RHL28045.1"/>
    <property type="molecule type" value="Genomic_DNA"/>
</dbReference>
<sequence length="61" mass="7421">MFFYHKWIGGGNGTHGTHYYITRGRVGERKREKDAEERNNKITVELQLRKRQQEERDKKMI</sequence>
<comment type="caution">
    <text evidence="1">The sequence shown here is derived from an EMBL/GenBank/DDBJ whole genome shotgun (WGS) entry which is preliminary data.</text>
</comment>
<name>A0A415JVJ1_9BACE</name>
<dbReference type="Proteomes" id="UP000284495">
    <property type="component" value="Unassembled WGS sequence"/>
</dbReference>
<evidence type="ECO:0000313" key="1">
    <source>
        <dbReference type="EMBL" id="RHL28045.1"/>
    </source>
</evidence>